<dbReference type="GO" id="GO:0003677">
    <property type="term" value="F:DNA binding"/>
    <property type="evidence" value="ECO:0007669"/>
    <property type="project" value="UniProtKB-KW"/>
</dbReference>
<dbReference type="AlphaFoldDB" id="A0A6G7KC67"/>
<proteinExistence type="inferred from homology"/>
<dbReference type="Pfam" id="PF17783">
    <property type="entry name" value="WHD_CvfB"/>
    <property type="match status" value="1"/>
</dbReference>
<dbReference type="Proteomes" id="UP000501451">
    <property type="component" value="Chromosome"/>
</dbReference>
<evidence type="ECO:0000256" key="1">
    <source>
        <dbReference type="PIRNR" id="PIRNR012524"/>
    </source>
</evidence>
<feature type="domain" description="Conserved virulence factor B first S1" evidence="2">
    <location>
        <begin position="5"/>
        <end position="64"/>
    </location>
</feature>
<comment type="similarity">
    <text evidence="1">Belongs to the CvfB family.</text>
</comment>
<evidence type="ECO:0000313" key="6">
    <source>
        <dbReference type="EMBL" id="QII82801.1"/>
    </source>
</evidence>
<dbReference type="InterPro" id="IPR012340">
    <property type="entry name" value="NA-bd_OB-fold"/>
</dbReference>
<dbReference type="Gene3D" id="1.10.10.10">
    <property type="entry name" value="Winged helix-like DNA-binding domain superfamily/Winged helix DNA-binding domain"/>
    <property type="match status" value="1"/>
</dbReference>
<evidence type="ECO:0000313" key="7">
    <source>
        <dbReference type="Proteomes" id="UP000501451"/>
    </source>
</evidence>
<feature type="domain" description="Conserved virulence factor B third S1" evidence="5">
    <location>
        <begin position="150"/>
        <end position="217"/>
    </location>
</feature>
<dbReference type="InterPro" id="IPR048588">
    <property type="entry name" value="CvfB_S1_2nd"/>
</dbReference>
<dbReference type="PIRSF" id="PIRSF012524">
    <property type="entry name" value="YitL_S1"/>
    <property type="match status" value="1"/>
</dbReference>
<evidence type="ECO:0000259" key="4">
    <source>
        <dbReference type="Pfam" id="PF21191"/>
    </source>
</evidence>
<dbReference type="Gene3D" id="2.40.50.140">
    <property type="entry name" value="Nucleic acid-binding proteins"/>
    <property type="match status" value="2"/>
</dbReference>
<dbReference type="Pfam" id="PF13509">
    <property type="entry name" value="S1_2"/>
    <property type="match status" value="1"/>
</dbReference>
<dbReference type="Pfam" id="PF21543">
    <property type="entry name" value="CvfB_2nd"/>
    <property type="match status" value="1"/>
</dbReference>
<feature type="domain" description="Conserved virulence factor B-like winged helix" evidence="3">
    <location>
        <begin position="228"/>
        <end position="286"/>
    </location>
</feature>
<dbReference type="InterPro" id="IPR039566">
    <property type="entry name" value="CvfB_S1_st"/>
</dbReference>
<evidence type="ECO:0000259" key="3">
    <source>
        <dbReference type="Pfam" id="PF17783"/>
    </source>
</evidence>
<dbReference type="InterPro" id="IPR040764">
    <property type="entry name" value="CvfB_WH"/>
</dbReference>
<sequence>MNNELGTVITAMVTDQNEKSYFVQKNGITYGLDKKEVESELSIGDMVKGFVYENMNKQLKITTQIPKVRIGHYGWGVVTDVRRDLGVFVDIGLEDKDIVVSLDNMPELKSLWPKKGDRLMISLRIDLKDRIWGELADEDIFRSISRIPSQQDDWKNQNTTATVYRLKMVGTFVLTDDFHIGFIHPTERDAEPRLGEQVEARVIGVSPHGMLNLSLKPRAHEALEDDAQMIMALLEKSPTSSLPYTDKSNPDDIRDYFGISKAQFKRALGRLMKNKLIVQEDGQTKLVK</sequence>
<dbReference type="PANTHER" id="PTHR37296">
    <property type="entry name" value="CONSERVED VIRULENCE FACTOR B"/>
    <property type="match status" value="1"/>
</dbReference>
<dbReference type="InterPro" id="IPR014464">
    <property type="entry name" value="CvfB_fam"/>
</dbReference>
<evidence type="ECO:0000259" key="2">
    <source>
        <dbReference type="Pfam" id="PF13509"/>
    </source>
</evidence>
<organism evidence="6 7">
    <name type="scientific">Jeotgalibaca arthritidis</name>
    <dbReference type="NCBI Taxonomy" id="1868794"/>
    <lineage>
        <taxon>Bacteria</taxon>
        <taxon>Bacillati</taxon>
        <taxon>Bacillota</taxon>
        <taxon>Bacilli</taxon>
        <taxon>Lactobacillales</taxon>
        <taxon>Carnobacteriaceae</taxon>
        <taxon>Jeotgalibaca</taxon>
    </lineage>
</organism>
<dbReference type="Gene3D" id="2.40.50.330">
    <property type="match status" value="1"/>
</dbReference>
<dbReference type="Pfam" id="PF21191">
    <property type="entry name" value="CvfB_1st"/>
    <property type="match status" value="1"/>
</dbReference>
<dbReference type="InterPro" id="IPR036388">
    <property type="entry name" value="WH-like_DNA-bd_sf"/>
</dbReference>
<accession>A0A6G7KC67</accession>
<dbReference type="KEGG" id="jar:G7057_10365"/>
<name>A0A6G7KC67_9LACT</name>
<reference evidence="6 7" key="1">
    <citation type="journal article" date="2017" name="Int. J. Syst. Evol. Microbiol.">
        <title>Jeotgalibaca porci sp. nov. and Jeotgalibaca arthritidis sp. nov., isolated from pigs, and emended description of the genus Jeotgalibaca.</title>
        <authorList>
            <person name="Zamora L."/>
            <person name="Perez-Sancho M."/>
            <person name="Dominguez L."/>
            <person name="Fernandez-Garayzabal J.F."/>
            <person name="Vela A.I."/>
        </authorList>
    </citation>
    <scope>NUCLEOTIDE SEQUENCE [LARGE SCALE GENOMIC DNA]</scope>
    <source>
        <strain evidence="6 7">CECT 9157</strain>
    </source>
</reference>
<dbReference type="PANTHER" id="PTHR37296:SF1">
    <property type="entry name" value="CONSERVED VIRULENCE FACTOR B"/>
    <property type="match status" value="1"/>
</dbReference>
<keyword evidence="6" id="KW-0238">DNA-binding</keyword>
<gene>
    <name evidence="6" type="ORF">G7057_10365</name>
</gene>
<dbReference type="EMBL" id="CP049740">
    <property type="protein sequence ID" value="QII82801.1"/>
    <property type="molecule type" value="Genomic_DNA"/>
</dbReference>
<evidence type="ECO:0000259" key="5">
    <source>
        <dbReference type="Pfam" id="PF21543"/>
    </source>
</evidence>
<protein>
    <submittedName>
        <fullName evidence="6">DNA-binding protein</fullName>
    </submittedName>
</protein>
<dbReference type="InterPro" id="IPR048587">
    <property type="entry name" value="CvfB_S1_3rd"/>
</dbReference>
<keyword evidence="7" id="KW-1185">Reference proteome</keyword>
<feature type="domain" description="Conserved virulence factor B second S1" evidence="4">
    <location>
        <begin position="73"/>
        <end position="134"/>
    </location>
</feature>
<dbReference type="RefSeq" id="WP_166163521.1">
    <property type="nucleotide sequence ID" value="NZ_CP049740.1"/>
</dbReference>